<feature type="region of interest" description="Disordered" evidence="1">
    <location>
        <begin position="59"/>
        <end position="80"/>
    </location>
</feature>
<feature type="domain" description="DUF4236" evidence="2">
    <location>
        <begin position="3"/>
        <end position="56"/>
    </location>
</feature>
<reference evidence="3 4" key="1">
    <citation type="submission" date="2024-10" db="EMBL/GenBank/DDBJ databases">
        <title>The Natural Products Discovery Center: Release of the First 8490 Sequenced Strains for Exploring Actinobacteria Biosynthetic Diversity.</title>
        <authorList>
            <person name="Kalkreuter E."/>
            <person name="Kautsar S.A."/>
            <person name="Yang D."/>
            <person name="Bader C.D."/>
            <person name="Teijaro C.N."/>
            <person name="Fluegel L."/>
            <person name="Davis C.M."/>
            <person name="Simpson J.R."/>
            <person name="Lauterbach L."/>
            <person name="Steele A.D."/>
            <person name="Gui C."/>
            <person name="Meng S."/>
            <person name="Li G."/>
            <person name="Viehrig K."/>
            <person name="Ye F."/>
            <person name="Su P."/>
            <person name="Kiefer A.F."/>
            <person name="Nichols A."/>
            <person name="Cepeda A.J."/>
            <person name="Yan W."/>
            <person name="Fan B."/>
            <person name="Jiang Y."/>
            <person name="Adhikari A."/>
            <person name="Zheng C.-J."/>
            <person name="Schuster L."/>
            <person name="Cowan T.M."/>
            <person name="Smanski M.J."/>
            <person name="Chevrette M.G."/>
            <person name="De Carvalho L.P.S."/>
            <person name="Shen B."/>
        </authorList>
    </citation>
    <scope>NUCLEOTIDE SEQUENCE [LARGE SCALE GENOMIC DNA]</scope>
    <source>
        <strain evidence="3 4">NPDC077409</strain>
    </source>
</reference>
<protein>
    <submittedName>
        <fullName evidence="3">DUF4236 domain-containing protein</fullName>
    </submittedName>
</protein>
<comment type="caution">
    <text evidence="3">The sequence shown here is derived from an EMBL/GenBank/DDBJ whole genome shotgun (WGS) entry which is preliminary data.</text>
</comment>
<dbReference type="InterPro" id="IPR025330">
    <property type="entry name" value="DUF4236"/>
</dbReference>
<organism evidence="3 4">
    <name type="scientific">Vreelandella lionensis</name>
    <dbReference type="NCBI Taxonomy" id="1144478"/>
    <lineage>
        <taxon>Bacteria</taxon>
        <taxon>Pseudomonadati</taxon>
        <taxon>Pseudomonadota</taxon>
        <taxon>Gammaproteobacteria</taxon>
        <taxon>Oceanospirillales</taxon>
        <taxon>Halomonadaceae</taxon>
        <taxon>Vreelandella</taxon>
    </lineage>
</organism>
<evidence type="ECO:0000259" key="2">
    <source>
        <dbReference type="Pfam" id="PF14020"/>
    </source>
</evidence>
<dbReference type="Proteomes" id="UP001614338">
    <property type="component" value="Unassembled WGS sequence"/>
</dbReference>
<evidence type="ECO:0000313" key="4">
    <source>
        <dbReference type="Proteomes" id="UP001614338"/>
    </source>
</evidence>
<accession>A0ABW8BRW5</accession>
<name>A0ABW8BRW5_9GAMM</name>
<dbReference type="Pfam" id="PF14020">
    <property type="entry name" value="DUF4236"/>
    <property type="match status" value="1"/>
</dbReference>
<evidence type="ECO:0000313" key="3">
    <source>
        <dbReference type="EMBL" id="MFI8749975.1"/>
    </source>
</evidence>
<evidence type="ECO:0000256" key="1">
    <source>
        <dbReference type="SAM" id="MobiDB-lite"/>
    </source>
</evidence>
<sequence>MAFRFQRRISLAPGVRLNTSKRGVGLSVGPRGASVSIGPRGVYAHAGLPGTGLAYRTQLSSSRRASSKEQTSVPSPPTTLEARIGQGESLGLQLSVNKDGNVRYRFEWHPAQRPGRTLAAPPCT</sequence>
<dbReference type="EMBL" id="JBITWC010000010">
    <property type="protein sequence ID" value="MFI8749975.1"/>
    <property type="molecule type" value="Genomic_DNA"/>
</dbReference>
<gene>
    <name evidence="3" type="ORF">ACIGG6_08205</name>
</gene>
<feature type="compositionally biased region" description="Polar residues" evidence="1">
    <location>
        <begin position="59"/>
        <end position="73"/>
    </location>
</feature>
<proteinExistence type="predicted"/>
<dbReference type="RefSeq" id="WP_399843813.1">
    <property type="nucleotide sequence ID" value="NZ_JBITWC010000010.1"/>
</dbReference>
<keyword evidence="4" id="KW-1185">Reference proteome</keyword>